<evidence type="ECO:0000313" key="1">
    <source>
        <dbReference type="EMBL" id="KAJ9068430.1"/>
    </source>
</evidence>
<keyword evidence="2" id="KW-1185">Reference proteome</keyword>
<organism evidence="1 2">
    <name type="scientific">Entomophthora muscae</name>
    <dbReference type="NCBI Taxonomy" id="34485"/>
    <lineage>
        <taxon>Eukaryota</taxon>
        <taxon>Fungi</taxon>
        <taxon>Fungi incertae sedis</taxon>
        <taxon>Zoopagomycota</taxon>
        <taxon>Entomophthoromycotina</taxon>
        <taxon>Entomophthoromycetes</taxon>
        <taxon>Entomophthorales</taxon>
        <taxon>Entomophthoraceae</taxon>
        <taxon>Entomophthora</taxon>
    </lineage>
</organism>
<dbReference type="Proteomes" id="UP001165960">
    <property type="component" value="Unassembled WGS sequence"/>
</dbReference>
<dbReference type="EMBL" id="QTSX02003734">
    <property type="protein sequence ID" value="KAJ9068430.1"/>
    <property type="molecule type" value="Genomic_DNA"/>
</dbReference>
<name>A0ACC2T1M5_9FUNG</name>
<protein>
    <submittedName>
        <fullName evidence="1">Uncharacterized protein</fullName>
    </submittedName>
</protein>
<accession>A0ACC2T1M5</accession>
<proteinExistence type="predicted"/>
<gene>
    <name evidence="1" type="ORF">DSO57_1028698</name>
</gene>
<comment type="caution">
    <text evidence="1">The sequence shown here is derived from an EMBL/GenBank/DDBJ whole genome shotgun (WGS) entry which is preliminary data.</text>
</comment>
<sequence length="146" mass="16048">MPSFNNNQVNKLFPGLDKIMQGYTGSSNSEASVYGHYQPSGPSPSKPRSVFFLLIPQAWPCCLSHTGSCQPKSHINNSIWNQLIEPSGHPGKLESRNSQSDGNIQFPRQTGNSAHVNTLLTWPLSTQNSKSPMGANPENTRKLWPS</sequence>
<reference evidence="1" key="1">
    <citation type="submission" date="2022-04" db="EMBL/GenBank/DDBJ databases">
        <title>Genome of the entomopathogenic fungus Entomophthora muscae.</title>
        <authorList>
            <person name="Elya C."/>
            <person name="Lovett B.R."/>
            <person name="Lee E."/>
            <person name="Macias A.M."/>
            <person name="Hajek A.E."/>
            <person name="De Bivort B.L."/>
            <person name="Kasson M.T."/>
            <person name="De Fine Licht H.H."/>
            <person name="Stajich J.E."/>
        </authorList>
    </citation>
    <scope>NUCLEOTIDE SEQUENCE</scope>
    <source>
        <strain evidence="1">Berkeley</strain>
    </source>
</reference>
<evidence type="ECO:0000313" key="2">
    <source>
        <dbReference type="Proteomes" id="UP001165960"/>
    </source>
</evidence>